<evidence type="ECO:0000313" key="2">
    <source>
        <dbReference type="EMBL" id="RXF72841.1"/>
    </source>
</evidence>
<comment type="caution">
    <text evidence="2">The sequence shown here is derived from an EMBL/GenBank/DDBJ whole genome shotgun (WGS) entry which is preliminary data.</text>
</comment>
<dbReference type="Pfam" id="PF08242">
    <property type="entry name" value="Methyltransf_12"/>
    <property type="match status" value="1"/>
</dbReference>
<dbReference type="AlphaFoldDB" id="A0A4Q0MGZ0"/>
<dbReference type="SUPFAM" id="SSF53335">
    <property type="entry name" value="S-adenosyl-L-methionine-dependent methyltransferases"/>
    <property type="match status" value="1"/>
</dbReference>
<dbReference type="InterPro" id="IPR013217">
    <property type="entry name" value="Methyltransf_12"/>
</dbReference>
<feature type="domain" description="Methyltransferase type 12" evidence="1">
    <location>
        <begin position="42"/>
        <end position="137"/>
    </location>
</feature>
<accession>A0A4Q0MGZ0</accession>
<dbReference type="Proteomes" id="UP000289708">
    <property type="component" value="Unassembled WGS sequence"/>
</dbReference>
<keyword evidence="2" id="KW-0489">Methyltransferase</keyword>
<reference evidence="2 3" key="1">
    <citation type="submission" date="2018-12" db="EMBL/GenBank/DDBJ databases">
        <title>bacterium Hansschlegelia zhihuaiae S113.</title>
        <authorList>
            <person name="He J."/>
        </authorList>
    </citation>
    <scope>NUCLEOTIDE SEQUENCE [LARGE SCALE GENOMIC DNA]</scope>
    <source>
        <strain evidence="2 3">S 113</strain>
    </source>
</reference>
<gene>
    <name evidence="2" type="ORF">EK403_13500</name>
</gene>
<keyword evidence="2" id="KW-0808">Transferase</keyword>
<dbReference type="Gene3D" id="3.40.50.150">
    <property type="entry name" value="Vaccinia Virus protein VP39"/>
    <property type="match status" value="1"/>
</dbReference>
<dbReference type="RefSeq" id="WP_128778002.1">
    <property type="nucleotide sequence ID" value="NZ_RYFI01000012.1"/>
</dbReference>
<keyword evidence="3" id="KW-1185">Reference proteome</keyword>
<organism evidence="2 3">
    <name type="scientific">Hansschlegelia zhihuaiae</name>
    <dbReference type="NCBI Taxonomy" id="405005"/>
    <lineage>
        <taxon>Bacteria</taxon>
        <taxon>Pseudomonadati</taxon>
        <taxon>Pseudomonadota</taxon>
        <taxon>Alphaproteobacteria</taxon>
        <taxon>Hyphomicrobiales</taxon>
        <taxon>Methylopilaceae</taxon>
        <taxon>Hansschlegelia</taxon>
    </lineage>
</organism>
<dbReference type="OrthoDB" id="7273451at2"/>
<dbReference type="GO" id="GO:0032259">
    <property type="term" value="P:methylation"/>
    <property type="evidence" value="ECO:0007669"/>
    <property type="project" value="UniProtKB-KW"/>
</dbReference>
<protein>
    <submittedName>
        <fullName evidence="2">Class I SAM-dependent methyltransferase</fullName>
    </submittedName>
</protein>
<proteinExistence type="predicted"/>
<evidence type="ECO:0000313" key="3">
    <source>
        <dbReference type="Proteomes" id="UP000289708"/>
    </source>
</evidence>
<dbReference type="InterPro" id="IPR029063">
    <property type="entry name" value="SAM-dependent_MTases_sf"/>
</dbReference>
<sequence>MSGFDPGWLDLREPADHRSVAAEPLARFRRLFGAVEPISVADLGAGSGSTLRLLAPHLGPRQRWTLVDHDPALLAHARTRLSAWADAVRVDGDRLRLLKDDKAIEVATAVCDLARDPLPDPAAACDVVVASALFDLVGERWLGGFVQRLSDARRPLYARLTYDGRKSFDPPHALDGPTLAAFNAHQQTDKGFGPSLGPAAGDRLAALAEAANYDVVEGASPWLLGPGDAALVRSLAEGMAGAAREAGAPLADLGDWLDFRRSTAASGRAEVGHVDQLLVPRLRSSGPAPRPS</sequence>
<dbReference type="GO" id="GO:0008168">
    <property type="term" value="F:methyltransferase activity"/>
    <property type="evidence" value="ECO:0007669"/>
    <property type="project" value="UniProtKB-KW"/>
</dbReference>
<evidence type="ECO:0000259" key="1">
    <source>
        <dbReference type="Pfam" id="PF08242"/>
    </source>
</evidence>
<name>A0A4Q0MGZ0_9HYPH</name>
<dbReference type="EMBL" id="RYFI01000012">
    <property type="protein sequence ID" value="RXF72841.1"/>
    <property type="molecule type" value="Genomic_DNA"/>
</dbReference>